<dbReference type="PROSITE" id="PS51257">
    <property type="entry name" value="PROKAR_LIPOPROTEIN"/>
    <property type="match status" value="1"/>
</dbReference>
<proteinExistence type="predicted"/>
<dbReference type="RefSeq" id="WP_320185568.1">
    <property type="nucleotide sequence ID" value="NZ_CP138332.1"/>
</dbReference>
<name>A0ABW6BJN5_9SPHI</name>
<organism evidence="1 2">
    <name type="scientific">Sphingobacterium bambusae</name>
    <dbReference type="NCBI Taxonomy" id="662858"/>
    <lineage>
        <taxon>Bacteria</taxon>
        <taxon>Pseudomonadati</taxon>
        <taxon>Bacteroidota</taxon>
        <taxon>Sphingobacteriia</taxon>
        <taxon>Sphingobacteriales</taxon>
        <taxon>Sphingobacteriaceae</taxon>
        <taxon>Sphingobacterium</taxon>
    </lineage>
</organism>
<accession>A0ABW6BJN5</accession>
<comment type="caution">
    <text evidence="1">The sequence shown here is derived from an EMBL/GenBank/DDBJ whole genome shotgun (WGS) entry which is preliminary data.</text>
</comment>
<keyword evidence="2" id="KW-1185">Reference proteome</keyword>
<evidence type="ECO:0008006" key="3">
    <source>
        <dbReference type="Google" id="ProtNLM"/>
    </source>
</evidence>
<evidence type="ECO:0000313" key="2">
    <source>
        <dbReference type="Proteomes" id="UP001597525"/>
    </source>
</evidence>
<dbReference type="EMBL" id="JBHUPB010000008">
    <property type="protein sequence ID" value="MFD2968446.1"/>
    <property type="molecule type" value="Genomic_DNA"/>
</dbReference>
<dbReference type="Proteomes" id="UP001597525">
    <property type="component" value="Unassembled WGS sequence"/>
</dbReference>
<sequence length="281" mass="31627">MRKYLLVGLVTSCLFLSCEKDPAPIEPEKEETPVERNVLEDVIMVVDKSKVNIFEDVYLNMYVGEDRNPASPFLLAGNTELFDSAVWSIPEVLYAKSLPSSVTGGMGQSFTKPGTYTFSLSFYKDAKVIQSRQLDILVVDERDFLNIIWRDGNKNQGGYFQRSAKDYSLSTKYYNEVKPYVTLEIAFSPEGKATADFLERIQQGDTELASLLTSLYGAAKVSRIDQPDAEDVEALYEELFHNKLDNATPKAIWQTTTSNIVIVEREQGDGLKYYSAVAEQL</sequence>
<gene>
    <name evidence="1" type="ORF">ACFS7Y_13685</name>
</gene>
<reference evidence="2" key="1">
    <citation type="journal article" date="2019" name="Int. J. Syst. Evol. Microbiol.">
        <title>The Global Catalogue of Microorganisms (GCM) 10K type strain sequencing project: providing services to taxonomists for standard genome sequencing and annotation.</title>
        <authorList>
            <consortium name="The Broad Institute Genomics Platform"/>
            <consortium name="The Broad Institute Genome Sequencing Center for Infectious Disease"/>
            <person name="Wu L."/>
            <person name="Ma J."/>
        </authorList>
    </citation>
    <scope>NUCLEOTIDE SEQUENCE [LARGE SCALE GENOMIC DNA]</scope>
    <source>
        <strain evidence="2">KCTC 22814</strain>
    </source>
</reference>
<evidence type="ECO:0000313" key="1">
    <source>
        <dbReference type="EMBL" id="MFD2968446.1"/>
    </source>
</evidence>
<protein>
    <recommendedName>
        <fullName evidence="3">DUF4625 domain-containing protein</fullName>
    </recommendedName>
</protein>